<dbReference type="InterPro" id="IPR011701">
    <property type="entry name" value="MFS"/>
</dbReference>
<reference evidence="9" key="2">
    <citation type="submission" date="2014-08" db="EMBL/GenBank/DDBJ databases">
        <title>Exploiting Issatchenkia orientalis SD108 for Succinic Acid Production.</title>
        <authorList>
            <person name="Xiao H."/>
            <person name="Shao Z."/>
            <person name="Jiang Y."/>
            <person name="Dole S."/>
            <person name="Zhao H."/>
        </authorList>
    </citation>
    <scope>NUCLEOTIDE SEQUENCE [LARGE SCALE GENOMIC DNA]</scope>
    <source>
        <strain evidence="9">SD108</strain>
    </source>
</reference>
<dbReference type="PANTHER" id="PTHR42718">
    <property type="entry name" value="MAJOR FACILITATOR SUPERFAMILY MULTIDRUG TRANSPORTER MFSC"/>
    <property type="match status" value="1"/>
</dbReference>
<evidence type="ECO:0000313" key="10">
    <source>
        <dbReference type="EMBL" id="ONH76924.1"/>
    </source>
</evidence>
<dbReference type="EMBL" id="MQVM01000003">
    <property type="protein sequence ID" value="ONH76924.1"/>
    <property type="molecule type" value="Genomic_DNA"/>
</dbReference>
<reference evidence="13" key="3">
    <citation type="journal article" date="2017" name="Genome Announc.">
        <title>Genome sequences of Cyberlindnera fabianii 65, Pichia kudriavzevii 129, and Saccharomyces cerevisiae 131 isolated from fermented masau fruits in Zimbabwe.</title>
        <authorList>
            <person name="van Rijswijck I.M.H."/>
            <person name="Derks M.F.L."/>
            <person name="Abee T."/>
            <person name="de Ridder D."/>
            <person name="Smid E.J."/>
        </authorList>
    </citation>
    <scope>NUCLEOTIDE SEQUENCE [LARGE SCALE GENOMIC DNA]</scope>
    <source>
        <strain evidence="13">129</strain>
    </source>
</reference>
<dbReference type="Proteomes" id="UP000195871">
    <property type="component" value="Unassembled WGS sequence"/>
</dbReference>
<feature type="compositionally biased region" description="Low complexity" evidence="6">
    <location>
        <begin position="539"/>
        <end position="551"/>
    </location>
</feature>
<dbReference type="HOGENOM" id="CLU_000960_29_0_1"/>
<feature type="transmembrane region" description="Helical" evidence="7">
    <location>
        <begin position="446"/>
        <end position="468"/>
    </location>
</feature>
<organism evidence="9 12">
    <name type="scientific">Pichia kudriavzevii</name>
    <name type="common">Yeast</name>
    <name type="synonym">Issatchenkia orientalis</name>
    <dbReference type="NCBI Taxonomy" id="4909"/>
    <lineage>
        <taxon>Eukaryota</taxon>
        <taxon>Fungi</taxon>
        <taxon>Dikarya</taxon>
        <taxon>Ascomycota</taxon>
        <taxon>Saccharomycotina</taxon>
        <taxon>Pichiomycetes</taxon>
        <taxon>Pichiales</taxon>
        <taxon>Pichiaceae</taxon>
        <taxon>Pichia</taxon>
    </lineage>
</organism>
<keyword evidence="4 7" id="KW-1133">Transmembrane helix</keyword>
<comment type="caution">
    <text evidence="9">The sequence shown here is derived from an EMBL/GenBank/DDBJ whole genome shotgun (WGS) entry which is preliminary data.</text>
</comment>
<gene>
    <name evidence="10" type="ORF">BOH78_0804</name>
    <name evidence="11" type="ORF">CAS74_001546</name>
    <name evidence="9" type="ORF">JL09_g3502</name>
</gene>
<reference evidence="10" key="4">
    <citation type="submission" date="2017-01" db="EMBL/GenBank/DDBJ databases">
        <authorList>
            <person name="Mah S.A."/>
            <person name="Swanson W.J."/>
            <person name="Moy G.W."/>
            <person name="Vacquier V.D."/>
        </authorList>
    </citation>
    <scope>NUCLEOTIDE SEQUENCE [LARGE SCALE GENOMIC DNA]</scope>
    <source>
        <strain evidence="10">129</strain>
    </source>
</reference>
<evidence type="ECO:0000256" key="6">
    <source>
        <dbReference type="SAM" id="MobiDB-lite"/>
    </source>
</evidence>
<dbReference type="EMBL" id="JQFK01000038">
    <property type="protein sequence ID" value="KGK37359.1"/>
    <property type="molecule type" value="Genomic_DNA"/>
</dbReference>
<feature type="transmembrane region" description="Helical" evidence="7">
    <location>
        <begin position="159"/>
        <end position="183"/>
    </location>
</feature>
<dbReference type="Gene3D" id="1.20.1720.10">
    <property type="entry name" value="Multidrug resistance protein D"/>
    <property type="match status" value="1"/>
</dbReference>
<dbReference type="InterPro" id="IPR036259">
    <property type="entry name" value="MFS_trans_sf"/>
</dbReference>
<feature type="transmembrane region" description="Helical" evidence="7">
    <location>
        <begin position="257"/>
        <end position="279"/>
    </location>
</feature>
<feature type="transmembrane region" description="Helical" evidence="7">
    <location>
        <begin position="189"/>
        <end position="213"/>
    </location>
</feature>
<evidence type="ECO:0000256" key="2">
    <source>
        <dbReference type="ARBA" id="ARBA00022448"/>
    </source>
</evidence>
<keyword evidence="2" id="KW-0813">Transport</keyword>
<evidence type="ECO:0000259" key="8">
    <source>
        <dbReference type="PROSITE" id="PS50850"/>
    </source>
</evidence>
<evidence type="ECO:0000256" key="4">
    <source>
        <dbReference type="ARBA" id="ARBA00022989"/>
    </source>
</evidence>
<feature type="region of interest" description="Disordered" evidence="6">
    <location>
        <begin position="524"/>
        <end position="560"/>
    </location>
</feature>
<protein>
    <submittedName>
        <fullName evidence="10">Methylenomycin A resistance protein</fullName>
    </submittedName>
</protein>
<feature type="domain" description="Major facilitator superfamily (MFS) profile" evidence="8">
    <location>
        <begin position="29"/>
        <end position="512"/>
    </location>
</feature>
<feature type="transmembrane region" description="Helical" evidence="7">
    <location>
        <begin position="313"/>
        <end position="338"/>
    </location>
</feature>
<feature type="transmembrane region" description="Helical" evidence="7">
    <location>
        <begin position="380"/>
        <end position="400"/>
    </location>
</feature>
<dbReference type="VEuPathDB" id="FungiDB:C5L36_0A03410"/>
<evidence type="ECO:0000313" key="12">
    <source>
        <dbReference type="Proteomes" id="UP000029867"/>
    </source>
</evidence>
<keyword evidence="3 7" id="KW-0812">Transmembrane</keyword>
<evidence type="ECO:0000313" key="14">
    <source>
        <dbReference type="Proteomes" id="UP000195871"/>
    </source>
</evidence>
<feature type="transmembrane region" description="Helical" evidence="7">
    <location>
        <begin position="406"/>
        <end position="425"/>
    </location>
</feature>
<dbReference type="eggNOG" id="KOG0254">
    <property type="taxonomic scope" value="Eukaryota"/>
</dbReference>
<name>A0A099NZB9_PICKU</name>
<dbReference type="EMBL" id="NHMM01000002">
    <property type="protein sequence ID" value="OUT23231.1"/>
    <property type="molecule type" value="Genomic_DNA"/>
</dbReference>
<feature type="transmembrane region" description="Helical" evidence="7">
    <location>
        <begin position="488"/>
        <end position="507"/>
    </location>
</feature>
<dbReference type="Proteomes" id="UP000029867">
    <property type="component" value="Unassembled WGS sequence"/>
</dbReference>
<feature type="transmembrane region" description="Helical" evidence="7">
    <location>
        <begin position="126"/>
        <end position="147"/>
    </location>
</feature>
<sequence>MLAVTKKTINFFSWGRNLVPLEKRNIYVAYGIALVGVTLDNMNSAAIIILQQDLEKKFNTNSSVASWVLSSYALTLGSFIMVTGKIADIIGPDTVYLVGLGIIWITSLICALLPHSSIIPLIVFRAIQGIGASSLLPSVLSLMANYFTGPKLKHLQTAISALFVALTSIFSIGLILGGVFSLTSLGYRAYFWFTFSLALFCDISLFFLIIPVRKTKAHNSLNIKNFNYISASLVVVGVLLIILGLTEGAEGWRHAKAIVPLIVGLFTIVFALFFDGFYLKRYQEKHSNKEKSSDWRLQIDLLFPPELIKIPNVAIFLICCSLYYAVMLMVMVTAVMFYQDIEHNSSIITALKVSPLGFGLAFGAAIYRPWMYEKFKGNKLFVYSGALTLGGLIWFSRIHYGTSNSFWKYGFISLFMWGYGCNMFFNIYMKIVVDFTPLHLQGVVNGIFQTVSQVFLSIGNALVPSIIGDVVVAYSSEEKNHLQSRLKIILYVAMAFNALILVLCCFVKTVRQVDREAIEKNIDQETIKSSTDEEKGSEQEIGSSSSESSLSCEKDYCESK</sequence>
<dbReference type="PROSITE" id="PS50850">
    <property type="entry name" value="MFS"/>
    <property type="match status" value="1"/>
</dbReference>
<dbReference type="Gene3D" id="1.20.1250.20">
    <property type="entry name" value="MFS general substrate transporter like domains"/>
    <property type="match status" value="1"/>
</dbReference>
<evidence type="ECO:0000256" key="5">
    <source>
        <dbReference type="ARBA" id="ARBA00023136"/>
    </source>
</evidence>
<keyword evidence="5 7" id="KW-0472">Membrane</keyword>
<feature type="transmembrane region" description="Helical" evidence="7">
    <location>
        <begin position="94"/>
        <end position="114"/>
    </location>
</feature>
<feature type="transmembrane region" description="Helical" evidence="7">
    <location>
        <begin position="64"/>
        <end position="82"/>
    </location>
</feature>
<dbReference type="InterPro" id="IPR020846">
    <property type="entry name" value="MFS_dom"/>
</dbReference>
<evidence type="ECO:0000256" key="1">
    <source>
        <dbReference type="ARBA" id="ARBA00004141"/>
    </source>
</evidence>
<accession>A0A099NZB9</accession>
<evidence type="ECO:0000313" key="11">
    <source>
        <dbReference type="EMBL" id="OUT23231.1"/>
    </source>
</evidence>
<reference evidence="12" key="1">
    <citation type="journal article" date="2014" name="Microb. Cell Fact.">
        <title>Exploiting Issatchenkia orientalis SD108 for succinic acid production.</title>
        <authorList>
            <person name="Xiao H."/>
            <person name="Shao Z."/>
            <person name="Jiang Y."/>
            <person name="Dole S."/>
            <person name="Zhao H."/>
        </authorList>
    </citation>
    <scope>NUCLEOTIDE SEQUENCE [LARGE SCALE GENOMIC DNA]</scope>
    <source>
        <strain evidence="12">SD108</strain>
    </source>
</reference>
<dbReference type="PANTHER" id="PTHR42718:SF9">
    <property type="entry name" value="MAJOR FACILITATOR SUPERFAMILY MULTIDRUG TRANSPORTER MFSC"/>
    <property type="match status" value="1"/>
</dbReference>
<dbReference type="GO" id="GO:0022857">
    <property type="term" value="F:transmembrane transporter activity"/>
    <property type="evidence" value="ECO:0007669"/>
    <property type="project" value="InterPro"/>
</dbReference>
<dbReference type="GO" id="GO:0016020">
    <property type="term" value="C:membrane"/>
    <property type="evidence" value="ECO:0007669"/>
    <property type="project" value="UniProtKB-SubCell"/>
</dbReference>
<feature type="transmembrane region" description="Helical" evidence="7">
    <location>
        <begin position="225"/>
        <end position="245"/>
    </location>
</feature>
<evidence type="ECO:0000313" key="13">
    <source>
        <dbReference type="Proteomes" id="UP000189274"/>
    </source>
</evidence>
<reference evidence="11 14" key="5">
    <citation type="submission" date="2017-05" db="EMBL/GenBank/DDBJ databases">
        <title>The Genome Sequence of Candida krusei Ckrusei653.</title>
        <authorList>
            <person name="Cuomo C."/>
            <person name="Forche A."/>
            <person name="Young S."/>
            <person name="Abouelleil A."/>
            <person name="Cao P."/>
            <person name="Chapman S."/>
            <person name="Cusick C."/>
            <person name="Shea T."/>
            <person name="Nusbaum C."/>
            <person name="Birren B."/>
        </authorList>
    </citation>
    <scope>NUCLEOTIDE SEQUENCE [LARGE SCALE GENOMIC DNA]</scope>
    <source>
        <strain evidence="11 14">Ckrusei653</strain>
    </source>
</reference>
<dbReference type="AlphaFoldDB" id="A0A099NZB9"/>
<evidence type="ECO:0000313" key="9">
    <source>
        <dbReference type="EMBL" id="KGK37359.1"/>
    </source>
</evidence>
<feature type="compositionally biased region" description="Basic and acidic residues" evidence="6">
    <location>
        <begin position="524"/>
        <end position="538"/>
    </location>
</feature>
<proteinExistence type="predicted"/>
<dbReference type="Pfam" id="PF07690">
    <property type="entry name" value="MFS_1"/>
    <property type="match status" value="1"/>
</dbReference>
<feature type="transmembrane region" description="Helical" evidence="7">
    <location>
        <begin position="350"/>
        <end position="368"/>
    </location>
</feature>
<evidence type="ECO:0000256" key="7">
    <source>
        <dbReference type="SAM" id="Phobius"/>
    </source>
</evidence>
<feature type="transmembrane region" description="Helical" evidence="7">
    <location>
        <begin position="26"/>
        <end position="52"/>
    </location>
</feature>
<dbReference type="SUPFAM" id="SSF103473">
    <property type="entry name" value="MFS general substrate transporter"/>
    <property type="match status" value="1"/>
</dbReference>
<evidence type="ECO:0000256" key="3">
    <source>
        <dbReference type="ARBA" id="ARBA00022692"/>
    </source>
</evidence>
<comment type="subcellular location">
    <subcellularLocation>
        <location evidence="1">Membrane</location>
        <topology evidence="1">Multi-pass membrane protein</topology>
    </subcellularLocation>
</comment>
<dbReference type="Proteomes" id="UP000189274">
    <property type="component" value="Unassembled WGS sequence"/>
</dbReference>